<dbReference type="EMBL" id="CP086717">
    <property type="protein sequence ID" value="WOO81727.1"/>
    <property type="molecule type" value="Genomic_DNA"/>
</dbReference>
<evidence type="ECO:0000313" key="3">
    <source>
        <dbReference type="Proteomes" id="UP000827549"/>
    </source>
</evidence>
<keyword evidence="3" id="KW-1185">Reference proteome</keyword>
<dbReference type="RefSeq" id="XP_062627759.1">
    <property type="nucleotide sequence ID" value="XM_062771775.1"/>
</dbReference>
<sequence length="397" mass="44352">MESILQHLPPDQLLPLRALSRGMYRVVGRLIKSYQVTLVDHRWRCKHRCSPPWGVRTTPHSGEGAAHCLQDLPVRGLLPKVLLVNGGGGEHLVALLAHMDTVHTIQRTSPSAILGNFPTRLPAGISTLVDYLELGKLGGPTVPHRIVGSERMVVSSRSPRKRAYDTAALVMSALAPPPLPSEKYEIYDVECYHHVVVPPPIRRYVIHVSFHQWLGRKEHHEPTPDIRFQISDGATVVFVLWPHFFTGEAHSSSWAKRPFPKVPRSVICVLWAAAADALSGGTPTLVNADRLSPILFRIDKAHTDDPAEVLNKVKRILRLQLDCMLSNALGRPVGASNYRVAEAFRRIRFLTLEEWWAELGPIRRQYEGLALGGEHAGKHESYSLKLVELYVVRGVLI</sequence>
<accession>A0AAF0Y884</accession>
<organism evidence="2 3">
    <name type="scientific">Vanrija pseudolonga</name>
    <dbReference type="NCBI Taxonomy" id="143232"/>
    <lineage>
        <taxon>Eukaryota</taxon>
        <taxon>Fungi</taxon>
        <taxon>Dikarya</taxon>
        <taxon>Basidiomycota</taxon>
        <taxon>Agaricomycotina</taxon>
        <taxon>Tremellomycetes</taxon>
        <taxon>Trichosporonales</taxon>
        <taxon>Trichosporonaceae</taxon>
        <taxon>Vanrija</taxon>
    </lineage>
</organism>
<evidence type="ECO:0000256" key="1">
    <source>
        <dbReference type="ARBA" id="ARBA00022801"/>
    </source>
</evidence>
<dbReference type="AlphaFoldDB" id="A0AAF0Y884"/>
<gene>
    <name evidence="2" type="ORF">LOC62_04G005248</name>
</gene>
<dbReference type="InterPro" id="IPR001261">
    <property type="entry name" value="ArgE/DapE_CS"/>
</dbReference>
<reference evidence="2" key="1">
    <citation type="submission" date="2023-10" db="EMBL/GenBank/DDBJ databases">
        <authorList>
            <person name="Noh H."/>
        </authorList>
    </citation>
    <scope>NUCLEOTIDE SEQUENCE</scope>
    <source>
        <strain evidence="2">DUCC4014</strain>
    </source>
</reference>
<proteinExistence type="predicted"/>
<name>A0AAF0Y884_9TREE</name>
<protein>
    <submittedName>
        <fullName evidence="2">Uncharacterized protein</fullName>
    </submittedName>
</protein>
<dbReference type="GeneID" id="87808477"/>
<dbReference type="PROSITE" id="PS00758">
    <property type="entry name" value="ARGE_DAPE_CPG2_1"/>
    <property type="match status" value="1"/>
</dbReference>
<evidence type="ECO:0000313" key="2">
    <source>
        <dbReference type="EMBL" id="WOO81727.1"/>
    </source>
</evidence>
<keyword evidence="1" id="KW-0378">Hydrolase</keyword>
<dbReference type="Proteomes" id="UP000827549">
    <property type="component" value="Chromosome 4"/>
</dbReference>